<feature type="region of interest" description="Disordered" evidence="1">
    <location>
        <begin position="1"/>
        <end position="116"/>
    </location>
</feature>
<comment type="caution">
    <text evidence="2">The sequence shown here is derived from an EMBL/GenBank/DDBJ whole genome shotgun (WGS) entry which is preliminary data.</text>
</comment>
<protein>
    <submittedName>
        <fullName evidence="2">Uncharacterized protein</fullName>
    </submittedName>
</protein>
<gene>
    <name evidence="2" type="ORF">ANE_LOCUS4120</name>
</gene>
<evidence type="ECO:0000256" key="1">
    <source>
        <dbReference type="SAM" id="MobiDB-lite"/>
    </source>
</evidence>
<name>A0A565AYU4_9BRAS</name>
<evidence type="ECO:0000313" key="2">
    <source>
        <dbReference type="EMBL" id="VVA93675.1"/>
    </source>
</evidence>
<feature type="compositionally biased region" description="Basic residues" evidence="1">
    <location>
        <begin position="11"/>
        <end position="23"/>
    </location>
</feature>
<sequence>MKDLMRDSPKVHKKRRKRVRGRVIKTLQHQTPPHPRVLQRDAAAEQREEAAVQQNAASLPTVPQDPMAQRPVLRRSTRTQQNVVPPPTVPQNPIAQQPVLRRSTRTPSDPSTWKDKRVYYNGQAEGTRGWFEGFLMGKRSGVGT</sequence>
<keyword evidence="3" id="KW-1185">Reference proteome</keyword>
<organism evidence="2 3">
    <name type="scientific">Arabis nemorensis</name>
    <dbReference type="NCBI Taxonomy" id="586526"/>
    <lineage>
        <taxon>Eukaryota</taxon>
        <taxon>Viridiplantae</taxon>
        <taxon>Streptophyta</taxon>
        <taxon>Embryophyta</taxon>
        <taxon>Tracheophyta</taxon>
        <taxon>Spermatophyta</taxon>
        <taxon>Magnoliopsida</taxon>
        <taxon>eudicotyledons</taxon>
        <taxon>Gunneridae</taxon>
        <taxon>Pentapetalae</taxon>
        <taxon>rosids</taxon>
        <taxon>malvids</taxon>
        <taxon>Brassicales</taxon>
        <taxon>Brassicaceae</taxon>
        <taxon>Arabideae</taxon>
        <taxon>Arabis</taxon>
    </lineage>
</organism>
<dbReference type="EMBL" id="CABITT030000002">
    <property type="protein sequence ID" value="VVA93675.1"/>
    <property type="molecule type" value="Genomic_DNA"/>
</dbReference>
<feature type="compositionally biased region" description="Basic and acidic residues" evidence="1">
    <location>
        <begin position="38"/>
        <end position="50"/>
    </location>
</feature>
<dbReference type="AlphaFoldDB" id="A0A565AYU4"/>
<proteinExistence type="predicted"/>
<dbReference type="Proteomes" id="UP000489600">
    <property type="component" value="Unassembled WGS sequence"/>
</dbReference>
<reference evidence="2" key="1">
    <citation type="submission" date="2019-07" db="EMBL/GenBank/DDBJ databases">
        <authorList>
            <person name="Dittberner H."/>
        </authorList>
    </citation>
    <scope>NUCLEOTIDE SEQUENCE [LARGE SCALE GENOMIC DNA]</scope>
</reference>
<evidence type="ECO:0000313" key="3">
    <source>
        <dbReference type="Proteomes" id="UP000489600"/>
    </source>
</evidence>
<accession>A0A565AYU4</accession>
<feature type="compositionally biased region" description="Basic and acidic residues" evidence="1">
    <location>
        <begin position="1"/>
        <end position="10"/>
    </location>
</feature>